<sequence length="382" mass="42038">MVDVVVERIQERVPEYARPGNHTYLSNTREAVAEAFEAFLARVGTTGPPDDGFRERFRSLGAGEAHEGRSLDSLQVAMRTAAVMMWRRITEVQMADPRVFPQRYVGPVAEALFLFLEELAGAAMVGYNQAQAQVSGELRRRRGRLVNLLLSDSAPSPEAVAELALAAEWRLPAQVAVIALGGRKVETEPPPTLPSDVLCDFNRVDPCLVVPDPDGPGRIQSLGNVLRGWHAAVGPTVEVTDAATSLCRARDTLSLVSAGYVPAEGVVRWVDHLAASLLFRDEELMRTMISLRLSPLHELRSAQRERLSETLLAWLQCGFNAKKVAVLLHVHPQTVRYRLRQLEELFGDRLNDTDQRFEMEAALRVLSLSGRIGPGTDPAAGP</sequence>
<proteinExistence type="predicted"/>
<dbReference type="PANTHER" id="PTHR33744">
    <property type="entry name" value="CARBOHYDRATE DIACID REGULATOR"/>
    <property type="match status" value="1"/>
</dbReference>
<organism evidence="3 4">
    <name type="scientific">Nocardiopsis coralli</name>
    <dbReference type="NCBI Taxonomy" id="2772213"/>
    <lineage>
        <taxon>Bacteria</taxon>
        <taxon>Bacillati</taxon>
        <taxon>Actinomycetota</taxon>
        <taxon>Actinomycetes</taxon>
        <taxon>Streptosporangiales</taxon>
        <taxon>Nocardiopsidaceae</taxon>
        <taxon>Nocardiopsis</taxon>
    </lineage>
</organism>
<evidence type="ECO:0000259" key="1">
    <source>
        <dbReference type="Pfam" id="PF13556"/>
    </source>
</evidence>
<dbReference type="InterPro" id="IPR051448">
    <property type="entry name" value="CdaR-like_regulators"/>
</dbReference>
<accession>A0ABR9P876</accession>
<comment type="caution">
    <text evidence="3">The sequence shown here is derived from an EMBL/GenBank/DDBJ whole genome shotgun (WGS) entry which is preliminary data.</text>
</comment>
<dbReference type="EMBL" id="JADBGI010000012">
    <property type="protein sequence ID" value="MBE3000048.1"/>
    <property type="molecule type" value="Genomic_DNA"/>
</dbReference>
<evidence type="ECO:0000259" key="2">
    <source>
        <dbReference type="Pfam" id="PF25906"/>
    </source>
</evidence>
<dbReference type="InterPro" id="IPR058663">
    <property type="entry name" value="PucR-like_N"/>
</dbReference>
<dbReference type="InterPro" id="IPR025736">
    <property type="entry name" value="PucR_C-HTH_dom"/>
</dbReference>
<evidence type="ECO:0000313" key="4">
    <source>
        <dbReference type="Proteomes" id="UP000806528"/>
    </source>
</evidence>
<feature type="domain" description="PucR C-terminal helix-turn-helix" evidence="1">
    <location>
        <begin position="307"/>
        <end position="365"/>
    </location>
</feature>
<dbReference type="PANTHER" id="PTHR33744:SF1">
    <property type="entry name" value="DNA-BINDING TRANSCRIPTIONAL ACTIVATOR ADER"/>
    <property type="match status" value="1"/>
</dbReference>
<evidence type="ECO:0000313" key="3">
    <source>
        <dbReference type="EMBL" id="MBE3000048.1"/>
    </source>
</evidence>
<reference evidence="3 4" key="1">
    <citation type="submission" date="2020-09" db="EMBL/GenBank/DDBJ databases">
        <title>Diversity and distribution of actinomycetes associated with coral in the coast of Hainan.</title>
        <authorList>
            <person name="Li F."/>
        </authorList>
    </citation>
    <scope>NUCLEOTIDE SEQUENCE [LARGE SCALE GENOMIC DNA]</scope>
    <source>
        <strain evidence="3 4">HNM0947</strain>
    </source>
</reference>
<dbReference type="InterPro" id="IPR042070">
    <property type="entry name" value="PucR_C-HTH_sf"/>
</dbReference>
<dbReference type="Pfam" id="PF13556">
    <property type="entry name" value="HTH_30"/>
    <property type="match status" value="1"/>
</dbReference>
<gene>
    <name evidence="3" type="ORF">IDM40_15210</name>
</gene>
<dbReference type="Proteomes" id="UP000806528">
    <property type="component" value="Unassembled WGS sequence"/>
</dbReference>
<keyword evidence="4" id="KW-1185">Reference proteome</keyword>
<name>A0ABR9P876_9ACTN</name>
<dbReference type="Gene3D" id="1.10.10.2840">
    <property type="entry name" value="PucR C-terminal helix-turn-helix domain"/>
    <property type="match status" value="1"/>
</dbReference>
<dbReference type="Pfam" id="PF25906">
    <property type="entry name" value="PucR-like_N"/>
    <property type="match status" value="1"/>
</dbReference>
<protein>
    <submittedName>
        <fullName evidence="3">Helix-turn-helix domain-containing protein</fullName>
    </submittedName>
</protein>
<feature type="domain" description="PucR-like N-terminal" evidence="2">
    <location>
        <begin position="4"/>
        <end position="150"/>
    </location>
</feature>